<dbReference type="RefSeq" id="WP_307355055.1">
    <property type="nucleotide sequence ID" value="NZ_BAAACJ010000025.1"/>
</dbReference>
<evidence type="ECO:0000313" key="2">
    <source>
        <dbReference type="Proteomes" id="UP001224418"/>
    </source>
</evidence>
<protein>
    <submittedName>
        <fullName evidence="1">Uncharacterized protein</fullName>
    </submittedName>
</protein>
<comment type="caution">
    <text evidence="1">The sequence shown here is derived from an EMBL/GenBank/DDBJ whole genome shotgun (WGS) entry which is preliminary data.</text>
</comment>
<keyword evidence="2" id="KW-1185">Reference proteome</keyword>
<reference evidence="1 2" key="1">
    <citation type="submission" date="2023-07" db="EMBL/GenBank/DDBJ databases">
        <title>Genomic Encyclopedia of Type Strains, Phase IV (KMG-IV): sequencing the most valuable type-strain genomes for metagenomic binning, comparative biology and taxonomic classification.</title>
        <authorList>
            <person name="Goeker M."/>
        </authorList>
    </citation>
    <scope>NUCLEOTIDE SEQUENCE [LARGE SCALE GENOMIC DNA]</scope>
    <source>
        <strain evidence="1 2">DSM 1400</strain>
    </source>
</reference>
<dbReference type="EMBL" id="JAUSWN010000003">
    <property type="protein sequence ID" value="MDQ0478871.1"/>
    <property type="molecule type" value="Genomic_DNA"/>
</dbReference>
<gene>
    <name evidence="1" type="ORF">QOZ93_000599</name>
</gene>
<dbReference type="Proteomes" id="UP001224418">
    <property type="component" value="Unassembled WGS sequence"/>
</dbReference>
<organism evidence="1 2">
    <name type="scientific">Hathewaya limosa</name>
    <name type="common">Clostridium limosum</name>
    <dbReference type="NCBI Taxonomy" id="1536"/>
    <lineage>
        <taxon>Bacteria</taxon>
        <taxon>Bacillati</taxon>
        <taxon>Bacillota</taxon>
        <taxon>Clostridia</taxon>
        <taxon>Eubacteriales</taxon>
        <taxon>Clostridiaceae</taxon>
        <taxon>Hathewaya</taxon>
    </lineage>
</organism>
<name>A0ABU0JRI8_HATLI</name>
<proteinExistence type="predicted"/>
<evidence type="ECO:0000313" key="1">
    <source>
        <dbReference type="EMBL" id="MDQ0478871.1"/>
    </source>
</evidence>
<sequence>METVDYNRKFNNYYFNYLGISEKEIKAKKQFFHVYKEIYP</sequence>
<accession>A0ABU0JRI8</accession>